<dbReference type="InterPro" id="IPR023883">
    <property type="entry name" value="CHP03980_redox-disulphide"/>
</dbReference>
<feature type="domain" description="DUF1858" evidence="2">
    <location>
        <begin position="3"/>
        <end position="56"/>
    </location>
</feature>
<evidence type="ECO:0000313" key="3">
    <source>
        <dbReference type="EMBL" id="WEG35330.1"/>
    </source>
</evidence>
<dbReference type="RefSeq" id="WP_315567694.1">
    <property type="nucleotide sequence ID" value="NZ_CP118866.1"/>
</dbReference>
<accession>A0ABY8C901</accession>
<sequence>MKITPDMIVSDIMNMDPGVIPIFMEHGLYCMGCFMSGDESLEEAAQVDMVDLDHLILSLNQYFGFDTGDYDMNGNEAHSEEYDPEAKPKTAAERDIEKQDKTEQNKTEDDDKDKDATSASKTAQ</sequence>
<dbReference type="Pfam" id="PF08984">
    <property type="entry name" value="DUF1858"/>
    <property type="match status" value="1"/>
</dbReference>
<dbReference type="Proteomes" id="UP001220478">
    <property type="component" value="Chromosome"/>
</dbReference>
<dbReference type="PANTHER" id="PTHR39341:SF1">
    <property type="entry name" value="DUF1858 DOMAIN-CONTAINING PROTEIN"/>
    <property type="match status" value="1"/>
</dbReference>
<dbReference type="PANTHER" id="PTHR39341">
    <property type="entry name" value="BSL7085 PROTEIN"/>
    <property type="match status" value="1"/>
</dbReference>
<dbReference type="EMBL" id="CP118868">
    <property type="protein sequence ID" value="WEG35330.1"/>
    <property type="molecule type" value="Genomic_DNA"/>
</dbReference>
<keyword evidence="4" id="KW-1185">Reference proteome</keyword>
<gene>
    <name evidence="3" type="ORF">PYS61_05210</name>
</gene>
<evidence type="ECO:0000313" key="4">
    <source>
        <dbReference type="Proteomes" id="UP001220478"/>
    </source>
</evidence>
<proteinExistence type="predicted"/>
<dbReference type="InterPro" id="IPR015077">
    <property type="entry name" value="DUF1858"/>
</dbReference>
<name>A0ABY8C901_9FIRM</name>
<dbReference type="NCBIfam" id="TIGR03980">
    <property type="entry name" value="prismane_assoc"/>
    <property type="match status" value="1"/>
</dbReference>
<reference evidence="3 4" key="1">
    <citation type="submission" date="2023-02" db="EMBL/GenBank/DDBJ databases">
        <title>Novel Oscillospiraceae bacterial genomes.</title>
        <authorList>
            <person name="Srinivasan S."/>
            <person name="Austin M.N."/>
            <person name="Fiedler T.L."/>
            <person name="Strenk S.M."/>
            <person name="Agnew K.J."/>
            <person name="Nagana Gowda G.A."/>
            <person name="Raftery D."/>
            <person name="Beamer M.A."/>
            <person name="Achilles S.L."/>
            <person name="Wiesenfeld H.C."/>
            <person name="Fredricks D.N."/>
            <person name="Hillier S.L."/>
        </authorList>
    </citation>
    <scope>NUCLEOTIDE SEQUENCE [LARGE SCALE GENOMIC DNA]</scope>
    <source>
        <strain evidence="3 4">CHIC02 1186E3-8</strain>
    </source>
</reference>
<dbReference type="SUPFAM" id="SSF140683">
    <property type="entry name" value="SP0561-like"/>
    <property type="match status" value="1"/>
</dbReference>
<feature type="region of interest" description="Disordered" evidence="1">
    <location>
        <begin position="73"/>
        <end position="124"/>
    </location>
</feature>
<dbReference type="Gene3D" id="1.10.3910.10">
    <property type="entry name" value="SP0561-like"/>
    <property type="match status" value="1"/>
</dbReference>
<evidence type="ECO:0000259" key="2">
    <source>
        <dbReference type="Pfam" id="PF08984"/>
    </source>
</evidence>
<dbReference type="InterPro" id="IPR038062">
    <property type="entry name" value="ScdA-like_N_sf"/>
</dbReference>
<protein>
    <submittedName>
        <fullName evidence="3">DUF1858 domain-containing protein</fullName>
    </submittedName>
</protein>
<evidence type="ECO:0000256" key="1">
    <source>
        <dbReference type="SAM" id="MobiDB-lite"/>
    </source>
</evidence>
<feature type="compositionally biased region" description="Basic and acidic residues" evidence="1">
    <location>
        <begin position="77"/>
        <end position="116"/>
    </location>
</feature>
<organism evidence="3 4">
    <name type="scientific">Amygdalobacter indicium</name>
    <dbReference type="NCBI Taxonomy" id="3029272"/>
    <lineage>
        <taxon>Bacteria</taxon>
        <taxon>Bacillati</taxon>
        <taxon>Bacillota</taxon>
        <taxon>Clostridia</taxon>
        <taxon>Eubacteriales</taxon>
        <taxon>Oscillospiraceae</taxon>
        <taxon>Amygdalobacter</taxon>
    </lineage>
</organism>